<dbReference type="RefSeq" id="WP_202063112.1">
    <property type="nucleotide sequence ID" value="NZ_JAEQMY010000037.1"/>
</dbReference>
<evidence type="ECO:0000256" key="3">
    <source>
        <dbReference type="SAM" id="Phobius"/>
    </source>
</evidence>
<dbReference type="InterPro" id="IPR050882">
    <property type="entry name" value="Prepilin_peptidase/N-MTase"/>
</dbReference>
<feature type="transmembrane region" description="Helical" evidence="3">
    <location>
        <begin position="105"/>
        <end position="126"/>
    </location>
</feature>
<dbReference type="Pfam" id="PF01478">
    <property type="entry name" value="Peptidase_A24"/>
    <property type="match status" value="1"/>
</dbReference>
<feature type="transmembrane region" description="Helical" evidence="3">
    <location>
        <begin position="7"/>
        <end position="24"/>
    </location>
</feature>
<evidence type="ECO:0000259" key="4">
    <source>
        <dbReference type="Pfam" id="PF01478"/>
    </source>
</evidence>
<sequence length="176" mass="18061">MTFDVTHVAALGVLVALALVVTVIDIRSLIIPDGINVAIFVTGLAASLLLDVVDLRSALAASALAAALLALVQVLFRASRGYDGLGWGDVKFVAAAATWTGLEGFAPALLAASVSALLCVLGMQAVAGSFDRHRRIPFGPFLALGTTAVAGFQLLASEPAAETLDTWLMSLVSGWA</sequence>
<feature type="transmembrane region" description="Helical" evidence="3">
    <location>
        <begin position="30"/>
        <end position="50"/>
    </location>
</feature>
<dbReference type="PRINTS" id="PR00864">
    <property type="entry name" value="PREPILNPTASE"/>
</dbReference>
<feature type="transmembrane region" description="Helical" evidence="3">
    <location>
        <begin position="57"/>
        <end position="76"/>
    </location>
</feature>
<dbReference type="Gene3D" id="1.20.120.1220">
    <property type="match status" value="1"/>
</dbReference>
<feature type="domain" description="Prepilin type IV endopeptidase peptidase" evidence="4">
    <location>
        <begin position="13"/>
        <end position="120"/>
    </location>
</feature>
<dbReference type="InterPro" id="IPR014032">
    <property type="entry name" value="Peptidase_A24A_bac"/>
</dbReference>
<reference evidence="5" key="1">
    <citation type="submission" date="2021-01" db="EMBL/GenBank/DDBJ databases">
        <title>Microvirga sp.</title>
        <authorList>
            <person name="Kim M.K."/>
        </authorList>
    </citation>
    <scope>NUCLEOTIDE SEQUENCE</scope>
    <source>
        <strain evidence="5">5420S-16</strain>
    </source>
</reference>
<protein>
    <submittedName>
        <fullName evidence="5">Prepilin peptidase</fullName>
    </submittedName>
</protein>
<dbReference type="GO" id="GO:0006465">
    <property type="term" value="P:signal peptide processing"/>
    <property type="evidence" value="ECO:0007669"/>
    <property type="project" value="TreeGrafter"/>
</dbReference>
<dbReference type="GO" id="GO:0005886">
    <property type="term" value="C:plasma membrane"/>
    <property type="evidence" value="ECO:0007669"/>
    <property type="project" value="TreeGrafter"/>
</dbReference>
<evidence type="ECO:0000256" key="2">
    <source>
        <dbReference type="RuleBase" id="RU003793"/>
    </source>
</evidence>
<accession>A0A936ZKG2</accession>
<dbReference type="PANTHER" id="PTHR30487:SF0">
    <property type="entry name" value="PREPILIN LEADER PEPTIDASE_N-METHYLTRANSFERASE-RELATED"/>
    <property type="match status" value="1"/>
</dbReference>
<evidence type="ECO:0000313" key="5">
    <source>
        <dbReference type="EMBL" id="MBL0406284.1"/>
    </source>
</evidence>
<dbReference type="GO" id="GO:0004190">
    <property type="term" value="F:aspartic-type endopeptidase activity"/>
    <property type="evidence" value="ECO:0007669"/>
    <property type="project" value="InterPro"/>
</dbReference>
<evidence type="ECO:0000313" key="6">
    <source>
        <dbReference type="Proteomes" id="UP000605848"/>
    </source>
</evidence>
<feature type="transmembrane region" description="Helical" evidence="3">
    <location>
        <begin position="138"/>
        <end position="156"/>
    </location>
</feature>
<name>A0A936ZKG2_9HYPH</name>
<dbReference type="AlphaFoldDB" id="A0A936ZKG2"/>
<keyword evidence="3" id="KW-1133">Transmembrane helix</keyword>
<evidence type="ECO:0000256" key="1">
    <source>
        <dbReference type="ARBA" id="ARBA00005801"/>
    </source>
</evidence>
<organism evidence="5 6">
    <name type="scientific">Microvirga aerilata</name>
    <dbReference type="NCBI Taxonomy" id="670292"/>
    <lineage>
        <taxon>Bacteria</taxon>
        <taxon>Pseudomonadati</taxon>
        <taxon>Pseudomonadota</taxon>
        <taxon>Alphaproteobacteria</taxon>
        <taxon>Hyphomicrobiales</taxon>
        <taxon>Methylobacteriaceae</taxon>
        <taxon>Microvirga</taxon>
    </lineage>
</organism>
<dbReference type="EMBL" id="JAEQMY010000037">
    <property type="protein sequence ID" value="MBL0406284.1"/>
    <property type="molecule type" value="Genomic_DNA"/>
</dbReference>
<comment type="similarity">
    <text evidence="1 2">Belongs to the peptidase A24 family.</text>
</comment>
<keyword evidence="6" id="KW-1185">Reference proteome</keyword>
<keyword evidence="3" id="KW-0472">Membrane</keyword>
<proteinExistence type="inferred from homology"/>
<comment type="caution">
    <text evidence="5">The sequence shown here is derived from an EMBL/GenBank/DDBJ whole genome shotgun (WGS) entry which is preliminary data.</text>
</comment>
<dbReference type="PANTHER" id="PTHR30487">
    <property type="entry name" value="TYPE 4 PREPILIN-LIKE PROTEINS LEADER PEPTIDE-PROCESSING ENZYME"/>
    <property type="match status" value="1"/>
</dbReference>
<dbReference type="Proteomes" id="UP000605848">
    <property type="component" value="Unassembled WGS sequence"/>
</dbReference>
<gene>
    <name evidence="5" type="ORF">JKG68_20195</name>
</gene>
<keyword evidence="3" id="KW-0812">Transmembrane</keyword>
<dbReference type="InterPro" id="IPR000045">
    <property type="entry name" value="Prepilin_IV_endopep_pep"/>
</dbReference>